<dbReference type="Pfam" id="PF13377">
    <property type="entry name" value="Peripla_BP_3"/>
    <property type="match status" value="1"/>
</dbReference>
<dbReference type="CDD" id="cd01392">
    <property type="entry name" value="HTH_LacI"/>
    <property type="match status" value="1"/>
</dbReference>
<dbReference type="OrthoDB" id="9775106at2"/>
<dbReference type="PRINTS" id="PR00036">
    <property type="entry name" value="HTHLACI"/>
</dbReference>
<evidence type="ECO:0000256" key="3">
    <source>
        <dbReference type="ARBA" id="ARBA00023163"/>
    </source>
</evidence>
<keyword evidence="2" id="KW-0238">DNA-binding</keyword>
<accession>A0A0E4CT36</accession>
<evidence type="ECO:0000313" key="6">
    <source>
        <dbReference type="Proteomes" id="UP000198604"/>
    </source>
</evidence>
<name>A0A0E4CT36_9STRE</name>
<dbReference type="RefSeq" id="WP_093650821.1">
    <property type="nucleotide sequence ID" value="NZ_CTEN01000003.1"/>
</dbReference>
<dbReference type="Gene3D" id="1.10.260.40">
    <property type="entry name" value="lambda repressor-like DNA-binding domains"/>
    <property type="match status" value="1"/>
</dbReference>
<keyword evidence="3" id="KW-0804">Transcription</keyword>
<dbReference type="GO" id="GO:0000976">
    <property type="term" value="F:transcription cis-regulatory region binding"/>
    <property type="evidence" value="ECO:0007669"/>
    <property type="project" value="TreeGrafter"/>
</dbReference>
<dbReference type="PROSITE" id="PS50932">
    <property type="entry name" value="HTH_LACI_2"/>
    <property type="match status" value="1"/>
</dbReference>
<dbReference type="EMBL" id="CTEN01000003">
    <property type="protein sequence ID" value="CQR25260.1"/>
    <property type="molecule type" value="Genomic_DNA"/>
</dbReference>
<gene>
    <name evidence="5" type="ORF">BN1356_01601</name>
</gene>
<dbReference type="SUPFAM" id="SSF53822">
    <property type="entry name" value="Periplasmic binding protein-like I"/>
    <property type="match status" value="1"/>
</dbReference>
<keyword evidence="1" id="KW-0805">Transcription regulation</keyword>
<dbReference type="InterPro" id="IPR000843">
    <property type="entry name" value="HTH_LacI"/>
</dbReference>
<feature type="domain" description="HTH lacI-type" evidence="4">
    <location>
        <begin position="7"/>
        <end position="61"/>
    </location>
</feature>
<dbReference type="PANTHER" id="PTHR30146:SF109">
    <property type="entry name" value="HTH-TYPE TRANSCRIPTIONAL REGULATOR GALS"/>
    <property type="match status" value="1"/>
</dbReference>
<dbReference type="SMART" id="SM00354">
    <property type="entry name" value="HTH_LACI"/>
    <property type="match status" value="1"/>
</dbReference>
<proteinExistence type="predicted"/>
<evidence type="ECO:0000313" key="5">
    <source>
        <dbReference type="EMBL" id="CQR25260.1"/>
    </source>
</evidence>
<dbReference type="CDD" id="cd06267">
    <property type="entry name" value="PBP1_LacI_sugar_binding-like"/>
    <property type="match status" value="1"/>
</dbReference>
<dbReference type="Gene3D" id="3.40.50.2300">
    <property type="match status" value="2"/>
</dbReference>
<reference evidence="6" key="1">
    <citation type="submission" date="2015-03" db="EMBL/GenBank/DDBJ databases">
        <authorList>
            <person name="Urmite Genomes"/>
        </authorList>
    </citation>
    <scope>NUCLEOTIDE SEQUENCE [LARGE SCALE GENOMIC DNA]</scope>
    <source>
        <strain evidence="6">FF10</strain>
    </source>
</reference>
<sequence>MTKEKASTIKDVAREAGVSVSAVSKVFNKYGDIGIETQNKVFAAAKRLEYIPNQAARKLSSKHTKIIALILNEIKVERGVTMPLEILSGVSNYLEATDYEFVFYGTTSKKQAEKSLKQFCAEHSITGLLIQGLKTTDPYYKELANFSMPTVAIDLRIENCKIGTVSIDNESAAAEVTKRLRQAGYEKILFLNGTTHDEVSQKREAGYRSQVKEVLIDYAHFSEEKAMLQILDADLTGIDAIFAASDLMAIGVIKALRLRKKETSIAVVGFDDNVLASYVSPTLTTVRQDVKTMSESAVEDLLLQIEEKEVRHRLLPYEIIVRESANI</sequence>
<dbReference type="InterPro" id="IPR046335">
    <property type="entry name" value="LacI/GalR-like_sensor"/>
</dbReference>
<dbReference type="GO" id="GO:0003700">
    <property type="term" value="F:DNA-binding transcription factor activity"/>
    <property type="evidence" value="ECO:0007669"/>
    <property type="project" value="TreeGrafter"/>
</dbReference>
<keyword evidence="6" id="KW-1185">Reference proteome</keyword>
<dbReference type="InterPro" id="IPR028082">
    <property type="entry name" value="Peripla_BP_I"/>
</dbReference>
<dbReference type="InterPro" id="IPR010982">
    <property type="entry name" value="Lambda_DNA-bd_dom_sf"/>
</dbReference>
<dbReference type="SUPFAM" id="SSF47413">
    <property type="entry name" value="lambda repressor-like DNA-binding domains"/>
    <property type="match status" value="1"/>
</dbReference>
<dbReference type="PANTHER" id="PTHR30146">
    <property type="entry name" value="LACI-RELATED TRANSCRIPTIONAL REPRESSOR"/>
    <property type="match status" value="1"/>
</dbReference>
<evidence type="ECO:0000256" key="2">
    <source>
        <dbReference type="ARBA" id="ARBA00023125"/>
    </source>
</evidence>
<protein>
    <submittedName>
        <fullName evidence="5">Regulatory protein, LacI</fullName>
    </submittedName>
</protein>
<dbReference type="Pfam" id="PF00356">
    <property type="entry name" value="LacI"/>
    <property type="match status" value="1"/>
</dbReference>
<dbReference type="Proteomes" id="UP000198604">
    <property type="component" value="Unassembled WGS sequence"/>
</dbReference>
<dbReference type="STRING" id="1608583.BN1356_01601"/>
<evidence type="ECO:0000259" key="4">
    <source>
        <dbReference type="PROSITE" id="PS50932"/>
    </source>
</evidence>
<dbReference type="AlphaFoldDB" id="A0A0E4CT36"/>
<evidence type="ECO:0000256" key="1">
    <source>
        <dbReference type="ARBA" id="ARBA00023015"/>
    </source>
</evidence>
<organism evidence="5 6">
    <name type="scientific">Streptococcus varani</name>
    <dbReference type="NCBI Taxonomy" id="1608583"/>
    <lineage>
        <taxon>Bacteria</taxon>
        <taxon>Bacillati</taxon>
        <taxon>Bacillota</taxon>
        <taxon>Bacilli</taxon>
        <taxon>Lactobacillales</taxon>
        <taxon>Streptococcaceae</taxon>
        <taxon>Streptococcus</taxon>
    </lineage>
</organism>